<dbReference type="Proteomes" id="UP000095023">
    <property type="component" value="Unassembled WGS sequence"/>
</dbReference>
<dbReference type="InterPro" id="IPR000542">
    <property type="entry name" value="Carn_acyl_trans"/>
</dbReference>
<evidence type="ECO:0000256" key="10">
    <source>
        <dbReference type="ARBA" id="ARBA00023128"/>
    </source>
</evidence>
<keyword evidence="21" id="KW-1185">Reference proteome</keyword>
<keyword evidence="12" id="KW-0576">Peroxisome</keyword>
<evidence type="ECO:0000256" key="7">
    <source>
        <dbReference type="ARBA" id="ARBA00022832"/>
    </source>
</evidence>
<dbReference type="SUPFAM" id="SSF52777">
    <property type="entry name" value="CoA-dependent acyltransferases"/>
    <property type="match status" value="2"/>
</dbReference>
<keyword evidence="6" id="KW-0999">Mitochondrion inner membrane</keyword>
<gene>
    <name evidence="20" type="ORF">CANCADRAFT_2379</name>
</gene>
<evidence type="ECO:0000259" key="19">
    <source>
        <dbReference type="Pfam" id="PF00755"/>
    </source>
</evidence>
<evidence type="ECO:0000256" key="11">
    <source>
        <dbReference type="ARBA" id="ARBA00023136"/>
    </source>
</evidence>
<evidence type="ECO:0000256" key="14">
    <source>
        <dbReference type="ARBA" id="ARBA00052702"/>
    </source>
</evidence>
<evidence type="ECO:0000256" key="3">
    <source>
        <dbReference type="ARBA" id="ARBA00005232"/>
    </source>
</evidence>
<comment type="catalytic activity">
    <reaction evidence="14">
        <text>(R)-carnitine + acetyl-CoA = O-acetyl-(R)-carnitine + CoA</text>
        <dbReference type="Rhea" id="RHEA:21136"/>
        <dbReference type="ChEBI" id="CHEBI:16347"/>
        <dbReference type="ChEBI" id="CHEBI:57287"/>
        <dbReference type="ChEBI" id="CHEBI:57288"/>
        <dbReference type="ChEBI" id="CHEBI:57589"/>
        <dbReference type="EC" id="2.3.1.7"/>
    </reaction>
</comment>
<dbReference type="EMBL" id="KV453842">
    <property type="protein sequence ID" value="ODV90646.1"/>
    <property type="molecule type" value="Genomic_DNA"/>
</dbReference>
<dbReference type="PROSITE" id="PS00439">
    <property type="entry name" value="ACYLTRANSF_C_1"/>
    <property type="match status" value="1"/>
</dbReference>
<feature type="domain" description="Choline/carnitine acyltransferase" evidence="19">
    <location>
        <begin position="35"/>
        <end position="583"/>
    </location>
</feature>
<accession>A0A1E4TFX6</accession>
<dbReference type="InterPro" id="IPR042231">
    <property type="entry name" value="Cho/carn_acyl_trans_2"/>
</dbReference>
<evidence type="ECO:0000256" key="8">
    <source>
        <dbReference type="ARBA" id="ARBA00022946"/>
    </source>
</evidence>
<evidence type="ECO:0000256" key="15">
    <source>
        <dbReference type="ARBA" id="ARBA00053195"/>
    </source>
</evidence>
<keyword evidence="7" id="KW-0276">Fatty acid metabolism</keyword>
<keyword evidence="9" id="KW-0443">Lipid metabolism</keyword>
<keyword evidence="5" id="KW-0808">Transferase</keyword>
<dbReference type="GO" id="GO:0005743">
    <property type="term" value="C:mitochondrial inner membrane"/>
    <property type="evidence" value="ECO:0007669"/>
    <property type="project" value="UniProtKB-SubCell"/>
</dbReference>
<dbReference type="GO" id="GO:0005777">
    <property type="term" value="C:peroxisome"/>
    <property type="evidence" value="ECO:0007669"/>
    <property type="project" value="UniProtKB-SubCell"/>
</dbReference>
<keyword evidence="10" id="KW-0496">Mitochondrion</keyword>
<evidence type="ECO:0000313" key="21">
    <source>
        <dbReference type="Proteomes" id="UP000095023"/>
    </source>
</evidence>
<dbReference type="Pfam" id="PF00755">
    <property type="entry name" value="Carn_acyltransf"/>
    <property type="match status" value="1"/>
</dbReference>
<name>A0A1E4TFX6_9ASCO</name>
<evidence type="ECO:0000256" key="16">
    <source>
        <dbReference type="ARBA" id="ARBA00066910"/>
    </source>
</evidence>
<sequence>MSSLRMNSTASSIPGYVEDKSKGNMLRYQDSLPRLPVPSLEETAVRYLKSVKAAVSPEQYARTEQVVKDFLKPGSISHELQKRLEAKAADPNVKNWLYEWWNQLAYLTYKDPVVPYVSYFYSYNDDKLVTNPDDRAGQVIVAALKFRDQVVDGSLEPEYMRKQPLCMDSYKYMFNCCRIPDLTADYPKKYDYAANDYIVVIRKNRFFKVPTQINGKRLTAAEFAAQCRAIRENTVNVGPGLGALTSMNRDDWARARSAVLQASPENAAALEAIEAASFVVCLDDVEPVTLEERAHTMWHGDGLNRFYDKPLQFIVTETGSVGFMGEHSMMDGTPTCRLNEYVSDLTLNRKLTAEELGSNAGGAAVPAEIVFKYSPEVQAAIKKAHKSFTETIEAHQVRVLKYDKFGKNLIKKFKCSPDAFVQMCIQLGYYKMFGVCRPTYESAATRKFQLGRTETCRSLSQDSVAFVKAMQDPRVDNSAKVAAARKAFDSHIKYIGDASEGRGVDRHLLGLKLSLKEGEEVPALFKDPSYAYTGSWYLSTSQLSCERFNGYGWSQVIDDGFGIAYMINNDFLNFNICSKHLGSDKLQFYIRQAADDLYEIFTADLAAKSKL</sequence>
<dbReference type="InterPro" id="IPR039551">
    <property type="entry name" value="Cho/carn_acyl_trans"/>
</dbReference>
<dbReference type="GO" id="GO:0009437">
    <property type="term" value="P:carnitine metabolic process"/>
    <property type="evidence" value="ECO:0007669"/>
    <property type="project" value="TreeGrafter"/>
</dbReference>
<evidence type="ECO:0000256" key="18">
    <source>
        <dbReference type="PIRSR" id="PIRSR600542-1"/>
    </source>
</evidence>
<proteinExistence type="inferred from homology"/>
<evidence type="ECO:0000256" key="2">
    <source>
        <dbReference type="ARBA" id="ARBA00004443"/>
    </source>
</evidence>
<dbReference type="AlphaFoldDB" id="A0A1E4TFX6"/>
<keyword evidence="8" id="KW-0809">Transit peptide</keyword>
<keyword evidence="13" id="KW-0012">Acyltransferase</keyword>
<dbReference type="PANTHER" id="PTHR22589:SF103">
    <property type="entry name" value="CARNITINE O-ACETYL-TRANSFERASE, ISOFORM A-RELATED"/>
    <property type="match status" value="1"/>
</dbReference>
<dbReference type="Gene3D" id="3.30.559.70">
    <property type="entry name" value="Choline/Carnitine o-acyltransferase, domain 2"/>
    <property type="match status" value="1"/>
</dbReference>
<evidence type="ECO:0000256" key="13">
    <source>
        <dbReference type="ARBA" id="ARBA00023315"/>
    </source>
</evidence>
<evidence type="ECO:0000256" key="1">
    <source>
        <dbReference type="ARBA" id="ARBA00004275"/>
    </source>
</evidence>
<evidence type="ECO:0000256" key="12">
    <source>
        <dbReference type="ARBA" id="ARBA00023140"/>
    </source>
</evidence>
<organism evidence="20 21">
    <name type="scientific">Tortispora caseinolytica NRRL Y-17796</name>
    <dbReference type="NCBI Taxonomy" id="767744"/>
    <lineage>
        <taxon>Eukaryota</taxon>
        <taxon>Fungi</taxon>
        <taxon>Dikarya</taxon>
        <taxon>Ascomycota</taxon>
        <taxon>Saccharomycotina</taxon>
        <taxon>Trigonopsidomycetes</taxon>
        <taxon>Trigonopsidales</taxon>
        <taxon>Trigonopsidaceae</taxon>
        <taxon>Tortispora</taxon>
    </lineage>
</organism>
<comment type="function">
    <text evidence="15">Carnitine acetylase is specific for short chain fatty acids. Carnitine acetylase seems to affect the flux through the pyruvate dehydrogenase complex. It may be involved as well in the transport of acetyl-CoA into mitochondria.</text>
</comment>
<comment type="subcellular location">
    <subcellularLocation>
        <location evidence="2">Mitochondrion inner membrane</location>
        <topology evidence="2">Peripheral membrane protein</topology>
        <orientation evidence="2">Matrix side</orientation>
    </subcellularLocation>
    <subcellularLocation>
        <location evidence="1">Peroxisome</location>
    </subcellularLocation>
</comment>
<evidence type="ECO:0000313" key="20">
    <source>
        <dbReference type="EMBL" id="ODV90646.1"/>
    </source>
</evidence>
<dbReference type="GO" id="GO:0004092">
    <property type="term" value="F:carnitine O-acetyltransferase activity"/>
    <property type="evidence" value="ECO:0007669"/>
    <property type="project" value="UniProtKB-EC"/>
</dbReference>
<keyword evidence="11" id="KW-0472">Membrane</keyword>
<dbReference type="FunFam" id="3.30.559.70:FF:000007">
    <property type="entry name" value="Carnitine O-acetyltransferase, mitochondrial"/>
    <property type="match status" value="1"/>
</dbReference>
<protein>
    <recommendedName>
        <fullName evidence="17">Carnitine O-acetyltransferase, mitochondrial</fullName>
        <ecNumber evidence="16">2.3.1.7</ecNumber>
    </recommendedName>
</protein>
<keyword evidence="4" id="KW-0813">Transport</keyword>
<dbReference type="OrthoDB" id="240216at2759"/>
<evidence type="ECO:0000256" key="6">
    <source>
        <dbReference type="ARBA" id="ARBA00022792"/>
    </source>
</evidence>
<evidence type="ECO:0000256" key="17">
    <source>
        <dbReference type="ARBA" id="ARBA00073438"/>
    </source>
</evidence>
<dbReference type="InterPro" id="IPR023213">
    <property type="entry name" value="CAT-like_dom_sf"/>
</dbReference>
<feature type="active site" description="Proton acceptor" evidence="18">
    <location>
        <position position="327"/>
    </location>
</feature>
<evidence type="ECO:0000256" key="4">
    <source>
        <dbReference type="ARBA" id="ARBA00022448"/>
    </source>
</evidence>
<dbReference type="EC" id="2.3.1.7" evidence="16"/>
<comment type="similarity">
    <text evidence="3">Belongs to the carnitine/choline acetyltransferase family.</text>
</comment>
<dbReference type="GO" id="GO:0006631">
    <property type="term" value="P:fatty acid metabolic process"/>
    <property type="evidence" value="ECO:0007669"/>
    <property type="project" value="UniProtKB-KW"/>
</dbReference>
<dbReference type="PANTHER" id="PTHR22589">
    <property type="entry name" value="CARNITINE O-ACYLTRANSFERASE"/>
    <property type="match status" value="1"/>
</dbReference>
<evidence type="ECO:0000256" key="9">
    <source>
        <dbReference type="ARBA" id="ARBA00023098"/>
    </source>
</evidence>
<reference evidence="21" key="1">
    <citation type="submission" date="2016-02" db="EMBL/GenBank/DDBJ databases">
        <title>Comparative genomics of biotechnologically important yeasts.</title>
        <authorList>
            <consortium name="DOE Joint Genome Institute"/>
            <person name="Riley R."/>
            <person name="Haridas S."/>
            <person name="Wolfe K.H."/>
            <person name="Lopes M.R."/>
            <person name="Hittinger C.T."/>
            <person name="Goker M."/>
            <person name="Salamov A."/>
            <person name="Wisecaver J."/>
            <person name="Long T.M."/>
            <person name="Aerts A.L."/>
            <person name="Barry K."/>
            <person name="Choi C."/>
            <person name="Clum A."/>
            <person name="Coughlan A.Y."/>
            <person name="Deshpande S."/>
            <person name="Douglass A.P."/>
            <person name="Hanson S.J."/>
            <person name="Klenk H.-P."/>
            <person name="Labutti K."/>
            <person name="Lapidus A."/>
            <person name="Lindquist E."/>
            <person name="Lipzen A."/>
            <person name="Meier-Kolthoff J.P."/>
            <person name="Ohm R.A."/>
            <person name="Otillar R.P."/>
            <person name="Pangilinan J."/>
            <person name="Peng Y."/>
            <person name="Rokas A."/>
            <person name="Rosa C.A."/>
            <person name="Scheuner C."/>
            <person name="Sibirny A.A."/>
            <person name="Slot J.C."/>
            <person name="Stielow J.B."/>
            <person name="Sun H."/>
            <person name="Kurtzman C.P."/>
            <person name="Blackwell M."/>
            <person name="Jeffries T.W."/>
            <person name="Grigoriev I.V."/>
        </authorList>
    </citation>
    <scope>NUCLEOTIDE SEQUENCE [LARGE SCALE GENOMIC DNA]</scope>
    <source>
        <strain evidence="21">NRRL Y-17796</strain>
    </source>
</reference>
<dbReference type="Gene3D" id="3.30.559.10">
    <property type="entry name" value="Chloramphenicol acetyltransferase-like domain"/>
    <property type="match status" value="1"/>
</dbReference>
<evidence type="ECO:0000256" key="5">
    <source>
        <dbReference type="ARBA" id="ARBA00022679"/>
    </source>
</evidence>